<feature type="region of interest" description="Disordered" evidence="1">
    <location>
        <begin position="1"/>
        <end position="30"/>
    </location>
</feature>
<name>Q0FKL9_SALBH</name>
<evidence type="ECO:0000313" key="3">
    <source>
        <dbReference type="Proteomes" id="UP000006230"/>
    </source>
</evidence>
<feature type="region of interest" description="Disordered" evidence="1">
    <location>
        <begin position="106"/>
        <end position="153"/>
    </location>
</feature>
<gene>
    <name evidence="2" type="ORF">R2601_07603</name>
</gene>
<dbReference type="HOGENOM" id="CLU_1711514_0_0_5"/>
<evidence type="ECO:0000313" key="2">
    <source>
        <dbReference type="EMBL" id="EAU44713.1"/>
    </source>
</evidence>
<feature type="compositionally biased region" description="Basic and acidic residues" evidence="1">
    <location>
        <begin position="106"/>
        <end position="127"/>
    </location>
</feature>
<dbReference type="EMBL" id="AATQ01000039">
    <property type="protein sequence ID" value="EAU44713.1"/>
    <property type="molecule type" value="Genomic_DNA"/>
</dbReference>
<keyword evidence="3" id="KW-1185">Reference proteome</keyword>
<dbReference type="RefSeq" id="WP_007791685.1">
    <property type="nucleotide sequence ID" value="NZ_DS022276.1"/>
</dbReference>
<protein>
    <submittedName>
        <fullName evidence="2">Uncharacterized protein</fullName>
    </submittedName>
</protein>
<dbReference type="eggNOG" id="ENOG502ZX96">
    <property type="taxonomic scope" value="Bacteria"/>
</dbReference>
<comment type="caution">
    <text evidence="2">The sequence shown here is derived from an EMBL/GenBank/DDBJ whole genome shotgun (WGS) entry which is preliminary data.</text>
</comment>
<organism evidence="2 3">
    <name type="scientific">Salipiger bermudensis (strain DSM 26914 / JCM 13377 / KCTC 12554 / HTCC2601)</name>
    <name type="common">Pelagibaca bermudensis</name>
    <dbReference type="NCBI Taxonomy" id="314265"/>
    <lineage>
        <taxon>Bacteria</taxon>
        <taxon>Pseudomonadati</taxon>
        <taxon>Pseudomonadota</taxon>
        <taxon>Alphaproteobacteria</taxon>
        <taxon>Rhodobacterales</taxon>
        <taxon>Roseobacteraceae</taxon>
        <taxon>Salipiger</taxon>
    </lineage>
</organism>
<accession>Q0FKL9</accession>
<dbReference type="Proteomes" id="UP000006230">
    <property type="component" value="Unassembled WGS sequence"/>
</dbReference>
<dbReference type="AlphaFoldDB" id="Q0FKL9"/>
<evidence type="ECO:0000256" key="1">
    <source>
        <dbReference type="SAM" id="MobiDB-lite"/>
    </source>
</evidence>
<sequence length="153" mass="16751">MTNLLDPKFAASKASRKERQQASEPPVTAATERAMATILRSLNKQAKKEDAQERLRVKAINDTMPELIAAMDEEFLAPFFFGLERLATAANRRRIATHPLRPEIVDVLHEEADAEEARAAEEEERSKAQPTDSGAKPEKATPNGAAPVSASTT</sequence>
<reference evidence="2 3" key="1">
    <citation type="journal article" date="2010" name="J. Bacteriol.">
        <title>Genome sequences of Pelagibaca bermudensis HTCC2601T and Maritimibacter alkaliphilus HTCC2654T, the type strains of two marine Roseobacter genera.</title>
        <authorList>
            <person name="Thrash J.C."/>
            <person name="Cho J.C."/>
            <person name="Ferriera S."/>
            <person name="Johnson J."/>
            <person name="Vergin K.L."/>
            <person name="Giovannoni S.J."/>
        </authorList>
    </citation>
    <scope>NUCLEOTIDE SEQUENCE [LARGE SCALE GENOMIC DNA]</scope>
    <source>
        <strain evidence="3">DSM 26914 / JCM 13377 / KCTC 12554 / HTCC2601</strain>
    </source>
</reference>
<proteinExistence type="predicted"/>
<dbReference type="OrthoDB" id="7872079at2"/>